<proteinExistence type="predicted"/>
<protein>
    <submittedName>
        <fullName evidence="1">NADH dehydrogenase/NADH:ubiquinone oxidoreductase subunit G</fullName>
    </submittedName>
</protein>
<reference evidence="1 2" key="1">
    <citation type="submission" date="2021-01" db="EMBL/GenBank/DDBJ databases">
        <title>Genomic Encyclopedia of Type Strains, Phase IV (KMG-IV): sequencing the most valuable type-strain genomes for metagenomic binning, comparative biology and taxonomic classification.</title>
        <authorList>
            <person name="Goeker M."/>
        </authorList>
    </citation>
    <scope>NUCLEOTIDE SEQUENCE [LARGE SCALE GENOMIC DNA]</scope>
    <source>
        <strain evidence="1 2">DSM 104297</strain>
    </source>
</reference>
<dbReference type="RefSeq" id="WP_205186847.1">
    <property type="nucleotide sequence ID" value="NZ_JAFBFC010000003.1"/>
</dbReference>
<dbReference type="EMBL" id="JAFBFC010000003">
    <property type="protein sequence ID" value="MBM7703245.1"/>
    <property type="molecule type" value="Genomic_DNA"/>
</dbReference>
<evidence type="ECO:0000313" key="1">
    <source>
        <dbReference type="EMBL" id="MBM7703245.1"/>
    </source>
</evidence>
<dbReference type="Proteomes" id="UP000809829">
    <property type="component" value="Unassembled WGS sequence"/>
</dbReference>
<gene>
    <name evidence="1" type="ORF">JOC83_002092</name>
</gene>
<evidence type="ECO:0000313" key="2">
    <source>
        <dbReference type="Proteomes" id="UP000809829"/>
    </source>
</evidence>
<dbReference type="Pfam" id="PF10819">
    <property type="entry name" value="DUF2564"/>
    <property type="match status" value="1"/>
</dbReference>
<organism evidence="1 2">
    <name type="scientific">Priestia iocasae</name>
    <dbReference type="NCBI Taxonomy" id="2291674"/>
    <lineage>
        <taxon>Bacteria</taxon>
        <taxon>Bacillati</taxon>
        <taxon>Bacillota</taxon>
        <taxon>Bacilli</taxon>
        <taxon>Bacillales</taxon>
        <taxon>Bacillaceae</taxon>
        <taxon>Priestia</taxon>
    </lineage>
</organism>
<comment type="caution">
    <text evidence="1">The sequence shown here is derived from an EMBL/GenBank/DDBJ whole genome shotgun (WGS) entry which is preliminary data.</text>
</comment>
<keyword evidence="2" id="KW-1185">Reference proteome</keyword>
<name>A0ABS2QUS3_9BACI</name>
<sequence>MDKMNEEITSGYNDLQQVQMSIKAAEKMVGTATISMDPDQLQQASNAVADAQAQLAQARANETGVDEQFLKRCEQELQACSHQLTEAKQ</sequence>
<dbReference type="InterPro" id="IPR020314">
    <property type="entry name" value="Uncharacterised_YpzA"/>
</dbReference>
<accession>A0ABS2QUS3</accession>